<organism evidence="4 5">
    <name type="scientific">Gossypium klotzschianum</name>
    <dbReference type="NCBI Taxonomy" id="34286"/>
    <lineage>
        <taxon>Eukaryota</taxon>
        <taxon>Viridiplantae</taxon>
        <taxon>Streptophyta</taxon>
        <taxon>Embryophyta</taxon>
        <taxon>Tracheophyta</taxon>
        <taxon>Spermatophyta</taxon>
        <taxon>Magnoliopsida</taxon>
        <taxon>eudicotyledons</taxon>
        <taxon>Gunneridae</taxon>
        <taxon>Pentapetalae</taxon>
        <taxon>rosids</taxon>
        <taxon>malvids</taxon>
        <taxon>Malvales</taxon>
        <taxon>Malvaceae</taxon>
        <taxon>Malvoideae</taxon>
        <taxon>Gossypium</taxon>
    </lineage>
</organism>
<dbReference type="PANTHER" id="PTHR31286:SF153">
    <property type="entry name" value="DUF4283 DOMAIN PROTEIN"/>
    <property type="match status" value="1"/>
</dbReference>
<feature type="domain" description="Zinc knuckle CX2CX4HX4C" evidence="3">
    <location>
        <begin position="123"/>
        <end position="169"/>
    </location>
</feature>
<dbReference type="OrthoDB" id="1750469at2759"/>
<gene>
    <name evidence="4" type="ORF">Goklo_000075</name>
</gene>
<evidence type="ECO:0000259" key="3">
    <source>
        <dbReference type="Pfam" id="PF14392"/>
    </source>
</evidence>
<evidence type="ECO:0000313" key="4">
    <source>
        <dbReference type="EMBL" id="MBA0670394.1"/>
    </source>
</evidence>
<dbReference type="Pfam" id="PF14111">
    <property type="entry name" value="DUF4283"/>
    <property type="match status" value="1"/>
</dbReference>
<dbReference type="InterPro" id="IPR040256">
    <property type="entry name" value="At4g02000-like"/>
</dbReference>
<sequence length="230" mass="27133">MIQLFAMKSTMANLWHPVRGVRIRDLGEKKFLFQFFHAMDMDRVLKGSPWTFNNHLLILYKLKVGEDPLQVPLVFTPFWVQIHEVPIGLYYENLATQMGNFMEYDVSYLGKENRNFMRIRVQIDVRHPLKRRKQILYGERRSYVTFKYERLSLFCFFCGRLGHSDSFCETKMNIGVEMADLGWDLSIRAQSRRSLSMKSIWLREETDGDRGGPGEENTEVRMGQQKTGEN</sequence>
<dbReference type="InterPro" id="IPR025558">
    <property type="entry name" value="DUF4283"/>
</dbReference>
<feature type="domain" description="DUF4283" evidence="2">
    <location>
        <begin position="1"/>
        <end position="68"/>
    </location>
</feature>
<protein>
    <recommendedName>
        <fullName evidence="6">CCHC-type domain-containing protein</fullName>
    </recommendedName>
</protein>
<dbReference type="InterPro" id="IPR025836">
    <property type="entry name" value="Zn_knuckle_CX2CX4HX4C"/>
</dbReference>
<accession>A0A7J8W6U3</accession>
<dbReference type="Proteomes" id="UP000593573">
    <property type="component" value="Unassembled WGS sequence"/>
</dbReference>
<evidence type="ECO:0008006" key="6">
    <source>
        <dbReference type="Google" id="ProtNLM"/>
    </source>
</evidence>
<comment type="caution">
    <text evidence="4">The sequence shown here is derived from an EMBL/GenBank/DDBJ whole genome shotgun (WGS) entry which is preliminary data.</text>
</comment>
<name>A0A7J8W6U3_9ROSI</name>
<proteinExistence type="predicted"/>
<dbReference type="AlphaFoldDB" id="A0A7J8W6U3"/>
<evidence type="ECO:0000259" key="2">
    <source>
        <dbReference type="Pfam" id="PF14111"/>
    </source>
</evidence>
<dbReference type="Pfam" id="PF14392">
    <property type="entry name" value="zf-CCHC_4"/>
    <property type="match status" value="1"/>
</dbReference>
<evidence type="ECO:0000256" key="1">
    <source>
        <dbReference type="SAM" id="MobiDB-lite"/>
    </source>
</evidence>
<keyword evidence="5" id="KW-1185">Reference proteome</keyword>
<reference evidence="4 5" key="1">
    <citation type="journal article" date="2019" name="Genome Biol. Evol.">
        <title>Insights into the evolution of the New World diploid cottons (Gossypium, subgenus Houzingenia) based on genome sequencing.</title>
        <authorList>
            <person name="Grover C.E."/>
            <person name="Arick M.A. 2nd"/>
            <person name="Thrash A."/>
            <person name="Conover J.L."/>
            <person name="Sanders W.S."/>
            <person name="Peterson D.G."/>
            <person name="Frelichowski J.E."/>
            <person name="Scheffler J.A."/>
            <person name="Scheffler B.E."/>
            <person name="Wendel J.F."/>
        </authorList>
    </citation>
    <scope>NUCLEOTIDE SEQUENCE [LARGE SCALE GENOMIC DNA]</scope>
    <source>
        <strain evidence="4">57</strain>
        <tissue evidence="4">Leaf</tissue>
    </source>
</reference>
<evidence type="ECO:0000313" key="5">
    <source>
        <dbReference type="Proteomes" id="UP000593573"/>
    </source>
</evidence>
<feature type="region of interest" description="Disordered" evidence="1">
    <location>
        <begin position="205"/>
        <end position="230"/>
    </location>
</feature>
<dbReference type="EMBL" id="JABFAB010236401">
    <property type="protein sequence ID" value="MBA0670394.1"/>
    <property type="molecule type" value="Genomic_DNA"/>
</dbReference>
<dbReference type="PANTHER" id="PTHR31286">
    <property type="entry name" value="GLYCINE-RICH CELL WALL STRUCTURAL PROTEIN 1.8-LIKE"/>
    <property type="match status" value="1"/>
</dbReference>